<name>A0A6M3KSJ0_9ZZZZ</name>
<dbReference type="AlphaFoldDB" id="A0A6M3KSJ0"/>
<proteinExistence type="predicted"/>
<evidence type="ECO:0000313" key="1">
    <source>
        <dbReference type="EMBL" id="QJA85103.1"/>
    </source>
</evidence>
<sequence length="91" mass="10192">MKKIKQKWHKYCGEDYWYIMASGGDVIAKIPKDEQGEEIAKCIVGLKELNSDICEALKEMLNIFDRALPSNSIGRAACDIAIKTISEAEGR</sequence>
<accession>A0A6M3KSJ0</accession>
<organism evidence="1">
    <name type="scientific">viral metagenome</name>
    <dbReference type="NCBI Taxonomy" id="1070528"/>
    <lineage>
        <taxon>unclassified sequences</taxon>
        <taxon>metagenomes</taxon>
        <taxon>organismal metagenomes</taxon>
    </lineage>
</organism>
<reference evidence="1" key="1">
    <citation type="submission" date="2020-03" db="EMBL/GenBank/DDBJ databases">
        <title>The deep terrestrial virosphere.</title>
        <authorList>
            <person name="Holmfeldt K."/>
            <person name="Nilsson E."/>
            <person name="Simone D."/>
            <person name="Lopez-Fernandez M."/>
            <person name="Wu X."/>
            <person name="de Brujin I."/>
            <person name="Lundin D."/>
            <person name="Andersson A."/>
            <person name="Bertilsson S."/>
            <person name="Dopson M."/>
        </authorList>
    </citation>
    <scope>NUCLEOTIDE SEQUENCE</scope>
    <source>
        <strain evidence="1">MM415B02273</strain>
    </source>
</reference>
<dbReference type="EMBL" id="MT142555">
    <property type="protein sequence ID" value="QJA85103.1"/>
    <property type="molecule type" value="Genomic_DNA"/>
</dbReference>
<gene>
    <name evidence="1" type="ORF">MM415B02273_0002</name>
</gene>
<protein>
    <submittedName>
        <fullName evidence="1">Uncharacterized protein</fullName>
    </submittedName>
</protein>